<evidence type="ECO:0000313" key="2">
    <source>
        <dbReference type="EMBL" id="MBM3225267.1"/>
    </source>
</evidence>
<proteinExistence type="predicted"/>
<evidence type="ECO:0000313" key="3">
    <source>
        <dbReference type="Proteomes" id="UP000712673"/>
    </source>
</evidence>
<evidence type="ECO:0000256" key="1">
    <source>
        <dbReference type="SAM" id="MobiDB-lite"/>
    </source>
</evidence>
<reference evidence="2" key="1">
    <citation type="submission" date="2019-03" db="EMBL/GenBank/DDBJ databases">
        <title>Lake Tanganyika Metagenome-Assembled Genomes (MAGs).</title>
        <authorList>
            <person name="Tran P."/>
        </authorList>
    </citation>
    <scope>NUCLEOTIDE SEQUENCE</scope>
    <source>
        <strain evidence="2">K_DeepCast_65m_m2_066</strain>
    </source>
</reference>
<name>A0A938B1S2_UNCTE</name>
<protein>
    <submittedName>
        <fullName evidence="2">Uncharacterized protein</fullName>
    </submittedName>
</protein>
<sequence length="124" mass="12584">MLTVTIRPVFADHANTTTLRAAATGARVRGRRTPDAPGLHASHGRGRTGASDVAAGRGPLGASAVPAAVTTVRVCGSAAAASRPATLSPDRPGVGGSRGRGLRAYATGQLVLEGRRARQPWRQG</sequence>
<feature type="region of interest" description="Disordered" evidence="1">
    <location>
        <begin position="22"/>
        <end position="57"/>
    </location>
</feature>
<accession>A0A938B1S2</accession>
<gene>
    <name evidence="2" type="ORF">FJZ47_15895</name>
</gene>
<organism evidence="2 3">
    <name type="scientific">Tectimicrobiota bacterium</name>
    <dbReference type="NCBI Taxonomy" id="2528274"/>
    <lineage>
        <taxon>Bacteria</taxon>
        <taxon>Pseudomonadati</taxon>
        <taxon>Nitrospinota/Tectimicrobiota group</taxon>
        <taxon>Candidatus Tectimicrobiota</taxon>
    </lineage>
</organism>
<comment type="caution">
    <text evidence="2">The sequence shown here is derived from an EMBL/GenBank/DDBJ whole genome shotgun (WGS) entry which is preliminary data.</text>
</comment>
<dbReference type="Proteomes" id="UP000712673">
    <property type="component" value="Unassembled WGS sequence"/>
</dbReference>
<dbReference type="EMBL" id="VGLS01000527">
    <property type="protein sequence ID" value="MBM3225267.1"/>
    <property type="molecule type" value="Genomic_DNA"/>
</dbReference>
<dbReference type="AlphaFoldDB" id="A0A938B1S2"/>
<feature type="region of interest" description="Disordered" evidence="1">
    <location>
        <begin position="78"/>
        <end position="102"/>
    </location>
</feature>